<dbReference type="Proteomes" id="UP001222296">
    <property type="component" value="Chromosome"/>
</dbReference>
<proteinExistence type="predicted"/>
<evidence type="ECO:0000313" key="1">
    <source>
        <dbReference type="EMBL" id="QKY72756.1"/>
    </source>
</evidence>
<organism evidence="1 4">
    <name type="scientific">Glaesserella parasuis</name>
    <name type="common">Haemophilus parasuis</name>
    <dbReference type="NCBI Taxonomy" id="738"/>
    <lineage>
        <taxon>Bacteria</taxon>
        <taxon>Pseudomonadati</taxon>
        <taxon>Pseudomonadota</taxon>
        <taxon>Gammaproteobacteria</taxon>
        <taxon>Pasteurellales</taxon>
        <taxon>Pasteurellaceae</taxon>
        <taxon>Glaesserella</taxon>
    </lineage>
</organism>
<dbReference type="Proteomes" id="UP000662736">
    <property type="component" value="Chromosome"/>
</dbReference>
<dbReference type="EMBL" id="CP071491">
    <property type="protein sequence ID" value="QSX16194.1"/>
    <property type="molecule type" value="Genomic_DNA"/>
</dbReference>
<gene>
    <name evidence="1" type="ORF">FLK62_05480</name>
    <name evidence="2" type="ORF">J1G54_07310</name>
    <name evidence="3" type="ORF">QBL01_05150</name>
</gene>
<reference evidence="2" key="2">
    <citation type="submission" date="2021-03" db="EMBL/GenBank/DDBJ databases">
        <title>Characterization of a novel Integrative Conjugative Element in Glaesserella parasuis.</title>
        <authorList>
            <person name="Hu G."/>
            <person name="Sun H."/>
        </authorList>
    </citation>
    <scope>NUCLEOTIDE SEQUENCE</scope>
    <source>
        <strain evidence="2">GHP1807</strain>
    </source>
</reference>
<evidence type="ECO:0000313" key="4">
    <source>
        <dbReference type="Proteomes" id="UP000509790"/>
    </source>
</evidence>
<dbReference type="AlphaFoldDB" id="A0A084EZA7"/>
<dbReference type="OrthoDB" id="8435546at2"/>
<accession>A0A084EZA7</accession>
<dbReference type="InterPro" id="IPR026331">
    <property type="entry name" value="PFL_4710"/>
</dbReference>
<reference evidence="1 4" key="1">
    <citation type="submission" date="2019-06" db="EMBL/GenBank/DDBJ databases">
        <title>Complete genome sequence of Haemophilus parasuis HPS412.</title>
        <authorList>
            <person name="Yang S."/>
            <person name="Huang C."/>
        </authorList>
    </citation>
    <scope>NUCLEOTIDE SEQUENCE [LARGE SCALE GENOMIC DNA]</scope>
    <source>
        <strain evidence="1 4">HPS412</strain>
    </source>
</reference>
<evidence type="ECO:0000313" key="3">
    <source>
        <dbReference type="EMBL" id="WGE10963.1"/>
    </source>
</evidence>
<dbReference type="RefSeq" id="WP_043895478.1">
    <property type="nucleotide sequence ID" value="NZ_CP041334.1"/>
</dbReference>
<dbReference type="Pfam" id="PF06834">
    <property type="entry name" value="TraU"/>
    <property type="match status" value="1"/>
</dbReference>
<protein>
    <submittedName>
        <fullName evidence="1">TIGR03756 family integrating conjugative element protein</fullName>
    </submittedName>
</protein>
<dbReference type="EMBL" id="CP121769">
    <property type="protein sequence ID" value="WGE10963.1"/>
    <property type="molecule type" value="Genomic_DNA"/>
</dbReference>
<dbReference type="NCBIfam" id="TIGR03756">
    <property type="entry name" value="conj_TIGR03756"/>
    <property type="match status" value="1"/>
</dbReference>
<name>A0A084EZA7_GLAPU</name>
<reference evidence="3" key="3">
    <citation type="submission" date="2023-04" db="EMBL/GenBank/DDBJ databases">
        <title>Molecular characterization of the Integrative and Conjugative elements harboring multidrug-resistance gene from Glaesserella (Haemophilus) parasuis.</title>
        <authorList>
            <person name="Che Y."/>
            <person name="Zhou L."/>
        </authorList>
    </citation>
    <scope>NUCLEOTIDE SEQUENCE</scope>
    <source>
        <strain evidence="3">Z44</strain>
    </source>
</reference>
<evidence type="ECO:0000313" key="2">
    <source>
        <dbReference type="EMBL" id="QSX16194.1"/>
    </source>
</evidence>
<sequence>MKAKILQTYLKPLLISCSIATYYTPAVQAIEANTLNTASIMASGASTGCADYKIVGICYWLHCTYWKCSVRTSMKVHHFIPEMVVSVYNHNNQSPWKEVNFMNTGVMGGQHQTPSKMYTQFTFKNGEAIGHPGGIALQMISSMGYSCQSQTNAFQPYFLSSLDFFAWRFGMPEMFYPEAITPGMREVSQNGDLWGNIYPRGGSITQTHDYKASSVIAQRIGDIVSRTGQLHVYIPAAKRGGEGKWYPKEVKEGDKKTHRWQMLSPKTERSCSVFPNGSSVAAHGDKVSNTENYSWALWRPYACCKKRGQKFLGNSDWINTHTQ</sequence>
<dbReference type="InterPro" id="IPR009649">
    <property type="entry name" value="TraU"/>
</dbReference>
<dbReference type="EMBL" id="CP041334">
    <property type="protein sequence ID" value="QKY72756.1"/>
    <property type="molecule type" value="Genomic_DNA"/>
</dbReference>
<dbReference type="Proteomes" id="UP000509790">
    <property type="component" value="Chromosome"/>
</dbReference>